<gene>
    <name evidence="1" type="ORF">NKI27_18435</name>
</gene>
<dbReference type="PANTHER" id="PTHR39327">
    <property type="match status" value="1"/>
</dbReference>
<dbReference type="Pfam" id="PF06035">
    <property type="entry name" value="Peptidase_C93"/>
    <property type="match status" value="1"/>
</dbReference>
<dbReference type="EMBL" id="CP100390">
    <property type="protein sequence ID" value="UZE95998.1"/>
    <property type="molecule type" value="Genomic_DNA"/>
</dbReference>
<evidence type="ECO:0000313" key="1">
    <source>
        <dbReference type="EMBL" id="UZE95998.1"/>
    </source>
</evidence>
<dbReference type="InterPro" id="IPR010319">
    <property type="entry name" value="Transglutaminase-like_Cys_pept"/>
</dbReference>
<dbReference type="SUPFAM" id="SSF54001">
    <property type="entry name" value="Cysteine proteinases"/>
    <property type="match status" value="1"/>
</dbReference>
<dbReference type="InterPro" id="IPR038765">
    <property type="entry name" value="Papain-like_cys_pep_sf"/>
</dbReference>
<accession>A0ABY6N1L1</accession>
<dbReference type="Gene3D" id="3.10.620.30">
    <property type="match status" value="1"/>
</dbReference>
<protein>
    <submittedName>
        <fullName evidence="1">Transglutaminase-like cysteine peptidase</fullName>
    </submittedName>
</protein>
<reference evidence="1" key="1">
    <citation type="submission" date="2022-06" db="EMBL/GenBank/DDBJ databases">
        <title>Alkalimarinus sp. nov., isolated from gut of a Alitta virens.</title>
        <authorList>
            <person name="Yang A.I."/>
            <person name="Shin N.-R."/>
        </authorList>
    </citation>
    <scope>NUCLEOTIDE SEQUENCE</scope>
    <source>
        <strain evidence="1">A2M4</strain>
    </source>
</reference>
<name>A0ABY6N1L1_9ALTE</name>
<dbReference type="RefSeq" id="WP_265047482.1">
    <property type="nucleotide sequence ID" value="NZ_CP100390.1"/>
</dbReference>
<keyword evidence="2" id="KW-1185">Reference proteome</keyword>
<sequence>MIRTLRLRTLTLIVFVLAVLLHVGTADALTLPKSGNGLQWVVRTLSENILPNRNMTPPSYDFKRLEAHQSEQLSDVYARWNKHNERSDFFSRGLNAPIELEEGFLIDIEETHGAAARERIERWQAMTLLSDKLLIERKLSLVNDFFNEAEFKTDMSQWGKEDYWASPVELLSTNAGDCEDYSIAKYFTLLAMGVPAENLRITYVKAVRLNQAHMVLAYYEEPNKEPLILDNMIGRILPASERPDLLPVYSFNG</sequence>
<evidence type="ECO:0000313" key="2">
    <source>
        <dbReference type="Proteomes" id="UP001163739"/>
    </source>
</evidence>
<dbReference type="PANTHER" id="PTHR39327:SF1">
    <property type="entry name" value="BLR5470 PROTEIN"/>
    <property type="match status" value="1"/>
</dbReference>
<proteinExistence type="predicted"/>
<dbReference type="Proteomes" id="UP001163739">
    <property type="component" value="Chromosome"/>
</dbReference>
<organism evidence="1 2">
    <name type="scientific">Alkalimarinus alittae</name>
    <dbReference type="NCBI Taxonomy" id="2961619"/>
    <lineage>
        <taxon>Bacteria</taxon>
        <taxon>Pseudomonadati</taxon>
        <taxon>Pseudomonadota</taxon>
        <taxon>Gammaproteobacteria</taxon>
        <taxon>Alteromonadales</taxon>
        <taxon>Alteromonadaceae</taxon>
        <taxon>Alkalimarinus</taxon>
    </lineage>
</organism>